<keyword evidence="4" id="KW-0804">Transcription</keyword>
<dbReference type="InterPro" id="IPR014757">
    <property type="entry name" value="Tscrpt_reg_IclR_C"/>
</dbReference>
<dbReference type="GO" id="GO:0006071">
    <property type="term" value="P:glycerol metabolic process"/>
    <property type="evidence" value="ECO:0007669"/>
    <property type="project" value="UniProtKB-KW"/>
</dbReference>
<dbReference type="SUPFAM" id="SSF55781">
    <property type="entry name" value="GAF domain-like"/>
    <property type="match status" value="1"/>
</dbReference>
<sequence>MADPAGVSGGDARSSTEPRAGGVRDVKSAARTLELLELLAARQNRPARLRELSESLAMPRSSCYALLRTLVKYGWVRTDPSGTMYAIGIRALLAGTTYLDTDPYVRIAKPVLDSLGELLDETFHFGRLAGGDVVYLVTRASSQYLRPHSRVGRRLPAYSTALGKALLAGLDGDEVAEHLPDVLAPLTEHTRTDRDALARDLAEVRDRGYAVDRQENSLGLHCFSLPLRYSEPATDAISCSVPLARLTPAREAEIVAAMRKARASIEEAAMAIELGSPGGI</sequence>
<comment type="function">
    <text evidence="5">May be an activator protein for the gylABX operon.</text>
</comment>
<evidence type="ECO:0000256" key="3">
    <source>
        <dbReference type="ARBA" id="ARBA00023125"/>
    </source>
</evidence>
<protein>
    <recommendedName>
        <fullName evidence="6">Glycerol operon regulatory protein</fullName>
    </recommendedName>
</protein>
<evidence type="ECO:0000313" key="10">
    <source>
        <dbReference type="EMBL" id="PSL00569.1"/>
    </source>
</evidence>
<feature type="region of interest" description="Disordered" evidence="7">
    <location>
        <begin position="1"/>
        <end position="24"/>
    </location>
</feature>
<dbReference type="Proteomes" id="UP000240542">
    <property type="component" value="Unassembled WGS sequence"/>
</dbReference>
<dbReference type="SUPFAM" id="SSF46785">
    <property type="entry name" value="Winged helix' DNA-binding domain"/>
    <property type="match status" value="1"/>
</dbReference>
<dbReference type="OrthoDB" id="3730822at2"/>
<dbReference type="GO" id="GO:0003700">
    <property type="term" value="F:DNA-binding transcription factor activity"/>
    <property type="evidence" value="ECO:0007669"/>
    <property type="project" value="TreeGrafter"/>
</dbReference>
<evidence type="ECO:0000256" key="7">
    <source>
        <dbReference type="SAM" id="MobiDB-lite"/>
    </source>
</evidence>
<proteinExistence type="predicted"/>
<keyword evidence="3" id="KW-0238">DNA-binding</keyword>
<dbReference type="PANTHER" id="PTHR30136:SF24">
    <property type="entry name" value="HTH-TYPE TRANSCRIPTIONAL REPRESSOR ALLR"/>
    <property type="match status" value="1"/>
</dbReference>
<dbReference type="InterPro" id="IPR036388">
    <property type="entry name" value="WH-like_DNA-bd_sf"/>
</dbReference>
<keyword evidence="11" id="KW-1185">Reference proteome</keyword>
<dbReference type="Pfam" id="PF01614">
    <property type="entry name" value="IclR_C"/>
    <property type="match status" value="1"/>
</dbReference>
<dbReference type="Gene3D" id="1.10.10.10">
    <property type="entry name" value="Winged helix-like DNA-binding domain superfamily/Winged helix DNA-binding domain"/>
    <property type="match status" value="1"/>
</dbReference>
<dbReference type="GO" id="GO:0003677">
    <property type="term" value="F:DNA binding"/>
    <property type="evidence" value="ECO:0007669"/>
    <property type="project" value="UniProtKB-KW"/>
</dbReference>
<comment type="caution">
    <text evidence="10">The sequence shown here is derived from an EMBL/GenBank/DDBJ whole genome shotgun (WGS) entry which is preliminary data.</text>
</comment>
<dbReference type="Pfam" id="PF09339">
    <property type="entry name" value="HTH_IclR"/>
    <property type="match status" value="1"/>
</dbReference>
<dbReference type="EMBL" id="PYGA01000001">
    <property type="protein sequence ID" value="PSL00569.1"/>
    <property type="molecule type" value="Genomic_DNA"/>
</dbReference>
<dbReference type="PANTHER" id="PTHR30136">
    <property type="entry name" value="HELIX-TURN-HELIX TRANSCRIPTIONAL REGULATOR, ICLR FAMILY"/>
    <property type="match status" value="1"/>
</dbReference>
<evidence type="ECO:0000259" key="8">
    <source>
        <dbReference type="PROSITE" id="PS51077"/>
    </source>
</evidence>
<dbReference type="InterPro" id="IPR036390">
    <property type="entry name" value="WH_DNA-bd_sf"/>
</dbReference>
<keyword evidence="2" id="KW-0805">Transcription regulation</keyword>
<evidence type="ECO:0000259" key="9">
    <source>
        <dbReference type="PROSITE" id="PS51078"/>
    </source>
</evidence>
<evidence type="ECO:0000256" key="5">
    <source>
        <dbReference type="ARBA" id="ARBA00058938"/>
    </source>
</evidence>
<evidence type="ECO:0000256" key="2">
    <source>
        <dbReference type="ARBA" id="ARBA00023015"/>
    </source>
</evidence>
<dbReference type="Gene3D" id="3.30.450.40">
    <property type="match status" value="1"/>
</dbReference>
<dbReference type="PROSITE" id="PS51078">
    <property type="entry name" value="ICLR_ED"/>
    <property type="match status" value="1"/>
</dbReference>
<dbReference type="FunFam" id="1.10.10.10:FF:000056">
    <property type="entry name" value="IclR family transcriptional regulator"/>
    <property type="match status" value="1"/>
</dbReference>
<evidence type="ECO:0000313" key="11">
    <source>
        <dbReference type="Proteomes" id="UP000240542"/>
    </source>
</evidence>
<dbReference type="SMART" id="SM00346">
    <property type="entry name" value="HTH_ICLR"/>
    <property type="match status" value="1"/>
</dbReference>
<feature type="domain" description="HTH iclR-type" evidence="8">
    <location>
        <begin position="26"/>
        <end position="89"/>
    </location>
</feature>
<gene>
    <name evidence="10" type="ORF">CLV63_10143</name>
</gene>
<evidence type="ECO:0000256" key="6">
    <source>
        <dbReference type="ARBA" id="ARBA00070406"/>
    </source>
</evidence>
<reference evidence="10 11" key="1">
    <citation type="submission" date="2018-03" db="EMBL/GenBank/DDBJ databases">
        <title>Genomic Encyclopedia of Archaeal and Bacterial Type Strains, Phase II (KMG-II): from individual species to whole genera.</title>
        <authorList>
            <person name="Goeker M."/>
        </authorList>
    </citation>
    <scope>NUCLEOTIDE SEQUENCE [LARGE SCALE GENOMIC DNA]</scope>
    <source>
        <strain evidence="10 11">DSM 45312</strain>
    </source>
</reference>
<organism evidence="10 11">
    <name type="scientific">Murinocardiopsis flavida</name>
    <dbReference type="NCBI Taxonomy" id="645275"/>
    <lineage>
        <taxon>Bacteria</taxon>
        <taxon>Bacillati</taxon>
        <taxon>Actinomycetota</taxon>
        <taxon>Actinomycetes</taxon>
        <taxon>Streptosporangiales</taxon>
        <taxon>Nocardiopsidaceae</taxon>
        <taxon>Murinocardiopsis</taxon>
    </lineage>
</organism>
<dbReference type="InterPro" id="IPR005471">
    <property type="entry name" value="Tscrpt_reg_IclR_N"/>
</dbReference>
<name>A0A2P8DTN8_9ACTN</name>
<dbReference type="InterPro" id="IPR050707">
    <property type="entry name" value="HTH_MetabolicPath_Reg"/>
</dbReference>
<dbReference type="PROSITE" id="PS51077">
    <property type="entry name" value="HTH_ICLR"/>
    <property type="match status" value="1"/>
</dbReference>
<dbReference type="AlphaFoldDB" id="A0A2P8DTN8"/>
<accession>A0A2P8DTN8</accession>
<dbReference type="InterPro" id="IPR029016">
    <property type="entry name" value="GAF-like_dom_sf"/>
</dbReference>
<evidence type="ECO:0000256" key="1">
    <source>
        <dbReference type="ARBA" id="ARBA00022798"/>
    </source>
</evidence>
<evidence type="ECO:0000256" key="4">
    <source>
        <dbReference type="ARBA" id="ARBA00023163"/>
    </source>
</evidence>
<feature type="domain" description="IclR-ED" evidence="9">
    <location>
        <begin position="90"/>
        <end position="271"/>
    </location>
</feature>
<dbReference type="GO" id="GO:0045892">
    <property type="term" value="P:negative regulation of DNA-templated transcription"/>
    <property type="evidence" value="ECO:0007669"/>
    <property type="project" value="TreeGrafter"/>
</dbReference>
<dbReference type="RefSeq" id="WP_106580781.1">
    <property type="nucleotide sequence ID" value="NZ_PYGA01000001.1"/>
</dbReference>
<keyword evidence="1" id="KW-0319">Glycerol metabolism</keyword>